<dbReference type="EMBL" id="SNYM01000013">
    <property type="protein sequence ID" value="TDQ46483.1"/>
    <property type="molecule type" value="Genomic_DNA"/>
</dbReference>
<proteinExistence type="predicted"/>
<reference evidence="1 2" key="1">
    <citation type="submission" date="2019-03" db="EMBL/GenBank/DDBJ databases">
        <title>Genomic Encyclopedia of Type Strains, Phase IV (KMG-IV): sequencing the most valuable type-strain genomes for metagenomic binning, comparative biology and taxonomic classification.</title>
        <authorList>
            <person name="Goeker M."/>
        </authorList>
    </citation>
    <scope>NUCLEOTIDE SEQUENCE [LARGE SCALE GENOMIC DNA]</scope>
    <source>
        <strain evidence="1 2">DSM 103792</strain>
    </source>
</reference>
<comment type="caution">
    <text evidence="1">The sequence shown here is derived from an EMBL/GenBank/DDBJ whole genome shotgun (WGS) entry which is preliminary data.</text>
</comment>
<evidence type="ECO:0000313" key="2">
    <source>
        <dbReference type="Proteomes" id="UP000295375"/>
    </source>
</evidence>
<evidence type="ECO:0000313" key="1">
    <source>
        <dbReference type="EMBL" id="TDQ46483.1"/>
    </source>
</evidence>
<sequence length="64" mass="7013">MDKGKHQWVNFTRGRVRLLGCVCCGQMQLPSNIESACPQTPLAAGVLIRNGYRCESSPMLTASM</sequence>
<gene>
    <name evidence="1" type="ORF">EV696_11324</name>
</gene>
<name>A0A4R6UM51_9GAMM</name>
<accession>A0A4R6UM51</accession>
<protein>
    <submittedName>
        <fullName evidence="1">Uncharacterized protein</fullName>
    </submittedName>
</protein>
<dbReference type="AlphaFoldDB" id="A0A4R6UM51"/>
<dbReference type="OrthoDB" id="6198698at2"/>
<dbReference type="Proteomes" id="UP000295375">
    <property type="component" value="Unassembled WGS sequence"/>
</dbReference>
<dbReference type="RefSeq" id="WP_133591694.1">
    <property type="nucleotide sequence ID" value="NZ_CP037953.1"/>
</dbReference>
<organism evidence="1 2">
    <name type="scientific">Permianibacter aggregans</name>
    <dbReference type="NCBI Taxonomy" id="1510150"/>
    <lineage>
        <taxon>Bacteria</taxon>
        <taxon>Pseudomonadati</taxon>
        <taxon>Pseudomonadota</taxon>
        <taxon>Gammaproteobacteria</taxon>
        <taxon>Pseudomonadales</taxon>
        <taxon>Pseudomonadaceae</taxon>
        <taxon>Permianibacter</taxon>
    </lineage>
</organism>
<keyword evidence="2" id="KW-1185">Reference proteome</keyword>